<proteinExistence type="predicted"/>
<reference evidence="1" key="1">
    <citation type="submission" date="2023-06" db="EMBL/GenBank/DDBJ databases">
        <title>Survivors Of The Sea: Transcriptome response of Skeletonema marinoi to long-term dormancy.</title>
        <authorList>
            <person name="Pinder M.I.M."/>
            <person name="Kourtchenko O."/>
            <person name="Robertson E.K."/>
            <person name="Larsson T."/>
            <person name="Maumus F."/>
            <person name="Osuna-Cruz C.M."/>
            <person name="Vancaester E."/>
            <person name="Stenow R."/>
            <person name="Vandepoele K."/>
            <person name="Ploug H."/>
            <person name="Bruchert V."/>
            <person name="Godhe A."/>
            <person name="Topel M."/>
        </authorList>
    </citation>
    <scope>NUCLEOTIDE SEQUENCE</scope>
    <source>
        <strain evidence="1">R05AC</strain>
    </source>
</reference>
<sequence>MSNKKLPTFIPHVTLLGGVPISKCCTVEDDVMPLLTSRNDIDNNERVNSMKQEEEEEEDVDEVAANSVLMRLACAFRDFGGVDCNFVKERGVFAARRDDGEVQWNQSCISIMERTGSLTKAMEVAEQALFTKQSTTTTTQNESGELATHSLERHFKPPACEPHYSFVYGNDAELIASLLQQSSISIGSQLSSGNTSSNTDDVSSGGTKRFLLECPPNFTSTEIAVVWTYPSSLEGVEQWREIGRFRLVEGGTSKY</sequence>
<evidence type="ECO:0000313" key="2">
    <source>
        <dbReference type="Proteomes" id="UP001224775"/>
    </source>
</evidence>
<protein>
    <submittedName>
        <fullName evidence="1">Uncharacterized protein</fullName>
    </submittedName>
</protein>
<dbReference type="AlphaFoldDB" id="A0AAD9D9I4"/>
<comment type="caution">
    <text evidence="1">The sequence shown here is derived from an EMBL/GenBank/DDBJ whole genome shotgun (WGS) entry which is preliminary data.</text>
</comment>
<evidence type="ECO:0000313" key="1">
    <source>
        <dbReference type="EMBL" id="KAK1737805.1"/>
    </source>
</evidence>
<dbReference type="EMBL" id="JATAAI010000023">
    <property type="protein sequence ID" value="KAK1737805.1"/>
    <property type="molecule type" value="Genomic_DNA"/>
</dbReference>
<accession>A0AAD9D9I4</accession>
<name>A0AAD9D9I4_9STRA</name>
<keyword evidence="2" id="KW-1185">Reference proteome</keyword>
<gene>
    <name evidence="1" type="ORF">QTG54_011577</name>
</gene>
<organism evidence="1 2">
    <name type="scientific">Skeletonema marinoi</name>
    <dbReference type="NCBI Taxonomy" id="267567"/>
    <lineage>
        <taxon>Eukaryota</taxon>
        <taxon>Sar</taxon>
        <taxon>Stramenopiles</taxon>
        <taxon>Ochrophyta</taxon>
        <taxon>Bacillariophyta</taxon>
        <taxon>Coscinodiscophyceae</taxon>
        <taxon>Thalassiosirophycidae</taxon>
        <taxon>Thalassiosirales</taxon>
        <taxon>Skeletonemataceae</taxon>
        <taxon>Skeletonema</taxon>
        <taxon>Skeletonema marinoi-dohrnii complex</taxon>
    </lineage>
</organism>
<dbReference type="Proteomes" id="UP001224775">
    <property type="component" value="Unassembled WGS sequence"/>
</dbReference>